<dbReference type="EMBL" id="CP047226">
    <property type="protein sequence ID" value="QHG10075.1"/>
    <property type="molecule type" value="Genomic_DNA"/>
</dbReference>
<organism evidence="1">
    <name type="scientific">Faucicola osloensis</name>
    <name type="common">Moraxella osloensis</name>
    <dbReference type="NCBI Taxonomy" id="34062"/>
    <lineage>
        <taxon>Bacteria</taxon>
        <taxon>Pseudomonadati</taxon>
        <taxon>Pseudomonadota</taxon>
        <taxon>Gammaproteobacteria</taxon>
        <taxon>Moraxellales</taxon>
        <taxon>Moraxellaceae</taxon>
        <taxon>Faucicola</taxon>
    </lineage>
</organism>
<accession>A0A6P1KNQ0</accession>
<evidence type="ECO:0000313" key="1">
    <source>
        <dbReference type="EMBL" id="QHG10075.1"/>
    </source>
</evidence>
<dbReference type="AlphaFoldDB" id="A0A6P1KNQ0"/>
<name>A0A6P1KNQ0_FAUOS</name>
<protein>
    <submittedName>
        <fullName evidence="1">Uncharacterized protein</fullName>
    </submittedName>
</protein>
<reference evidence="1" key="1">
    <citation type="journal article" date="2020" name="Microbiol. Resour. Announc.">
        <title>Complete Genome Sequence of Moraxella osloensis Strain YV1, Isolated from an Australian Wastewater Treatment Plant.</title>
        <authorList>
            <person name="Batinovic S."/>
            <person name="Rice D.T.F."/>
            <person name="Seviour R.J."/>
            <person name="Petrovski S."/>
        </authorList>
    </citation>
    <scope>NUCLEOTIDE SEQUENCE</scope>
    <source>
        <strain evidence="1">YV1</strain>
    </source>
</reference>
<sequence length="51" mass="5656">MLTNTGNTKANIKNGYTVGEYRWSNIATVGIDVKTGKAYTAYPNLKLGYRK</sequence>
<proteinExistence type="predicted"/>
<gene>
    <name evidence="1" type="ORF">GSF12_09400</name>
</gene>